<dbReference type="InterPro" id="IPR036625">
    <property type="entry name" value="E3-bd_dom_sf"/>
</dbReference>
<dbReference type="FunFam" id="3.30.559.10:FF:000007">
    <property type="entry name" value="Dihydrolipoamide acetyltransferase component of pyruvate dehydrogenase complex"/>
    <property type="match status" value="1"/>
</dbReference>
<evidence type="ECO:0000259" key="8">
    <source>
        <dbReference type="PROSITE" id="PS51826"/>
    </source>
</evidence>
<dbReference type="Pfam" id="PF02817">
    <property type="entry name" value="E3_binding"/>
    <property type="match status" value="1"/>
</dbReference>
<evidence type="ECO:0000256" key="1">
    <source>
        <dbReference type="ARBA" id="ARBA00001938"/>
    </source>
</evidence>
<dbReference type="GO" id="GO:0031405">
    <property type="term" value="F:lipoic acid binding"/>
    <property type="evidence" value="ECO:0007669"/>
    <property type="project" value="TreeGrafter"/>
</dbReference>
<evidence type="ECO:0000259" key="7">
    <source>
        <dbReference type="PROSITE" id="PS50968"/>
    </source>
</evidence>
<accession>A0A1H6IM43</accession>
<proteinExistence type="inferred from homology"/>
<dbReference type="InterPro" id="IPR023213">
    <property type="entry name" value="CAT-like_dom_sf"/>
</dbReference>
<dbReference type="InterPro" id="IPR011053">
    <property type="entry name" value="Single_hybrid_motif"/>
</dbReference>
<dbReference type="SUPFAM" id="SSF52777">
    <property type="entry name" value="CoA-dependent acyltransferases"/>
    <property type="match status" value="1"/>
</dbReference>
<feature type="domain" description="Lipoyl-binding" evidence="7">
    <location>
        <begin position="3"/>
        <end position="78"/>
    </location>
</feature>
<reference evidence="9 10" key="1">
    <citation type="submission" date="2016-10" db="EMBL/GenBank/DDBJ databases">
        <authorList>
            <person name="de Groot N.N."/>
        </authorList>
    </citation>
    <scope>NUCLEOTIDE SEQUENCE [LARGE SCALE GENOMIC DNA]</scope>
    <source>
        <strain evidence="9 10">IBRC-M10418</strain>
    </source>
</reference>
<protein>
    <submittedName>
        <fullName evidence="9">Pyruvate dehydrogenase E2 component (Dihydrolipoamide acetyltransferase)</fullName>
    </submittedName>
</protein>
<dbReference type="InterPro" id="IPR050743">
    <property type="entry name" value="2-oxoacid_DH_E2_comp"/>
</dbReference>
<dbReference type="Gene3D" id="2.40.50.100">
    <property type="match status" value="1"/>
</dbReference>
<dbReference type="CDD" id="cd06849">
    <property type="entry name" value="lipoyl_domain"/>
    <property type="match status" value="1"/>
</dbReference>
<keyword evidence="5" id="KW-0012">Acyltransferase</keyword>
<keyword evidence="4" id="KW-0450">Lipoyl</keyword>
<evidence type="ECO:0000313" key="9">
    <source>
        <dbReference type="EMBL" id="SEH50125.1"/>
    </source>
</evidence>
<dbReference type="GO" id="GO:0016407">
    <property type="term" value="F:acetyltransferase activity"/>
    <property type="evidence" value="ECO:0007669"/>
    <property type="project" value="TreeGrafter"/>
</dbReference>
<dbReference type="GO" id="GO:0005737">
    <property type="term" value="C:cytoplasm"/>
    <property type="evidence" value="ECO:0007669"/>
    <property type="project" value="TreeGrafter"/>
</dbReference>
<dbReference type="AlphaFoldDB" id="A0A1H6IM43"/>
<feature type="compositionally biased region" description="Low complexity" evidence="6">
    <location>
        <begin position="284"/>
        <end position="315"/>
    </location>
</feature>
<dbReference type="InterPro" id="IPR004167">
    <property type="entry name" value="PSBD"/>
</dbReference>
<evidence type="ECO:0000256" key="2">
    <source>
        <dbReference type="ARBA" id="ARBA00007317"/>
    </source>
</evidence>
<dbReference type="PROSITE" id="PS51826">
    <property type="entry name" value="PSBD"/>
    <property type="match status" value="1"/>
</dbReference>
<dbReference type="OrthoDB" id="56234at2157"/>
<dbReference type="SUPFAM" id="SSF47005">
    <property type="entry name" value="Peripheral subunit-binding domain of 2-oxo acid dehydrogenase complex"/>
    <property type="match status" value="1"/>
</dbReference>
<dbReference type="Pfam" id="PF00198">
    <property type="entry name" value="2-oxoacid_dh"/>
    <property type="match status" value="1"/>
</dbReference>
<feature type="region of interest" description="Disordered" evidence="6">
    <location>
        <begin position="81"/>
        <end position="268"/>
    </location>
</feature>
<evidence type="ECO:0000256" key="6">
    <source>
        <dbReference type="SAM" id="MobiDB-lite"/>
    </source>
</evidence>
<sequence>MGETQFALPDVGEGVAEGELVAWLVEEGERVEEDQPVAEVETDKAIVEIPAAYDGVVTQLHAEAGEIVPVGDVIVTFDVDEEGSTTESDTESATADADRGGNDGDAAGDETDAAVTEGTGTVDTPTDRVFAPPSVRRSAREADVDLATVPGSGPGRRITGDDLRAAITGRSPPDGQDELTASEGGSMATPGGSMASGGTPTDADDGPPAGENGRTRSDPTVGGSDGVGARNADRDRTLAMPATRELAREEDIDIDAVPASERRDGEAYVTPEDVRAYVAGETGVDASASGSGVDDGTTGSGPAAAGGASSGTESEAGTEADTEGTQLGDRIPYRGVRRTIGERMATAKYTAPHVSHHDEVDVSDLVETRERLTASTTEDAPRLTYLPFVIKAVVAGLRAQPILNAELDEAAEEIIVHDSYDIGIAVATDAGLMVPVVEDADEKGLLELAAEVRDLAARARNRTISPEELQGSTFTITNLGAIGGEHASPIINYPEVGILALGEIKRKPAVHEGEVVPRDLLTVSMSVDHRVVDGADAARFTNEVTRYLNNPDLLLLE</sequence>
<dbReference type="Proteomes" id="UP000199215">
    <property type="component" value="Unassembled WGS sequence"/>
</dbReference>
<evidence type="ECO:0000256" key="3">
    <source>
        <dbReference type="ARBA" id="ARBA00022679"/>
    </source>
</evidence>
<comment type="cofactor">
    <cofactor evidence="1">
        <name>(R)-lipoate</name>
        <dbReference type="ChEBI" id="CHEBI:83088"/>
    </cofactor>
</comment>
<evidence type="ECO:0000256" key="4">
    <source>
        <dbReference type="ARBA" id="ARBA00022823"/>
    </source>
</evidence>
<dbReference type="InterPro" id="IPR000089">
    <property type="entry name" value="Biotin_lipoyl"/>
</dbReference>
<evidence type="ECO:0000313" key="10">
    <source>
        <dbReference type="Proteomes" id="UP000199215"/>
    </source>
</evidence>
<dbReference type="PANTHER" id="PTHR43178">
    <property type="entry name" value="DIHYDROLIPOAMIDE ACETYLTRANSFERASE COMPONENT OF PYRUVATE DEHYDROGENASE COMPLEX"/>
    <property type="match status" value="1"/>
</dbReference>
<keyword evidence="3 9" id="KW-0808">Transferase</keyword>
<keyword evidence="9" id="KW-0670">Pyruvate</keyword>
<feature type="domain" description="Peripheral subunit-binding (PSBD)" evidence="8">
    <location>
        <begin position="130"/>
        <end position="167"/>
    </location>
</feature>
<gene>
    <name evidence="9" type="ORF">SAMN05192561_103176</name>
</gene>
<feature type="region of interest" description="Disordered" evidence="6">
    <location>
        <begin position="284"/>
        <end position="333"/>
    </location>
</feature>
<dbReference type="Pfam" id="PF00364">
    <property type="entry name" value="Biotin_lipoyl"/>
    <property type="match status" value="1"/>
</dbReference>
<dbReference type="Gene3D" id="3.30.559.10">
    <property type="entry name" value="Chloramphenicol acetyltransferase-like domain"/>
    <property type="match status" value="1"/>
</dbReference>
<keyword evidence="10" id="KW-1185">Reference proteome</keyword>
<dbReference type="Gene3D" id="4.10.320.10">
    <property type="entry name" value="E3-binding domain"/>
    <property type="match status" value="2"/>
</dbReference>
<organism evidence="9 10">
    <name type="scientific">Halopenitus malekzadehii</name>
    <dbReference type="NCBI Taxonomy" id="1267564"/>
    <lineage>
        <taxon>Archaea</taxon>
        <taxon>Methanobacteriati</taxon>
        <taxon>Methanobacteriota</taxon>
        <taxon>Stenosarchaea group</taxon>
        <taxon>Halobacteria</taxon>
        <taxon>Halobacteriales</taxon>
        <taxon>Haloferacaceae</taxon>
        <taxon>Halopenitus</taxon>
    </lineage>
</organism>
<dbReference type="PANTHER" id="PTHR43178:SF5">
    <property type="entry name" value="LIPOAMIDE ACYLTRANSFERASE COMPONENT OF BRANCHED-CHAIN ALPHA-KETO ACID DEHYDROGENASE COMPLEX, MITOCHONDRIAL"/>
    <property type="match status" value="1"/>
</dbReference>
<dbReference type="EMBL" id="FNWU01000003">
    <property type="protein sequence ID" value="SEH50125.1"/>
    <property type="molecule type" value="Genomic_DNA"/>
</dbReference>
<dbReference type="STRING" id="1267564.SAMN05192561_103176"/>
<feature type="compositionally biased region" description="Acidic residues" evidence="6">
    <location>
        <begin position="81"/>
        <end position="90"/>
    </location>
</feature>
<dbReference type="SUPFAM" id="SSF51230">
    <property type="entry name" value="Single hybrid motif"/>
    <property type="match status" value="1"/>
</dbReference>
<dbReference type="PROSITE" id="PS00189">
    <property type="entry name" value="LIPOYL"/>
    <property type="match status" value="1"/>
</dbReference>
<dbReference type="InterPro" id="IPR001078">
    <property type="entry name" value="2-oxoacid_DH_actylTfrase"/>
</dbReference>
<comment type="similarity">
    <text evidence="2">Belongs to the 2-oxoacid dehydrogenase family.</text>
</comment>
<name>A0A1H6IM43_9EURY</name>
<dbReference type="RefSeq" id="WP_092816743.1">
    <property type="nucleotide sequence ID" value="NZ_FNWU01000003.1"/>
</dbReference>
<dbReference type="PROSITE" id="PS50968">
    <property type="entry name" value="BIOTINYL_LIPOYL"/>
    <property type="match status" value="1"/>
</dbReference>
<evidence type="ECO:0000256" key="5">
    <source>
        <dbReference type="ARBA" id="ARBA00023315"/>
    </source>
</evidence>
<dbReference type="InterPro" id="IPR003016">
    <property type="entry name" value="2-oxoA_DH_lipoyl-BS"/>
</dbReference>